<evidence type="ECO:0000313" key="1">
    <source>
        <dbReference type="EMBL" id="SDU95141.1"/>
    </source>
</evidence>
<dbReference type="Proteomes" id="UP000198825">
    <property type="component" value="Chromosome I"/>
</dbReference>
<gene>
    <name evidence="1" type="ORF">SAMN04488544_2472</name>
</gene>
<dbReference type="AlphaFoldDB" id="A0A1H2MQF2"/>
<evidence type="ECO:0000313" key="2">
    <source>
        <dbReference type="Proteomes" id="UP000198825"/>
    </source>
</evidence>
<keyword evidence="2" id="KW-1185">Reference proteome</keyword>
<accession>A0A1H2MQF2</accession>
<organism evidence="1 2">
    <name type="scientific">Microlunatus sagamiharensis</name>
    <dbReference type="NCBI Taxonomy" id="546874"/>
    <lineage>
        <taxon>Bacteria</taxon>
        <taxon>Bacillati</taxon>
        <taxon>Actinomycetota</taxon>
        <taxon>Actinomycetes</taxon>
        <taxon>Propionibacteriales</taxon>
        <taxon>Propionibacteriaceae</taxon>
        <taxon>Microlunatus</taxon>
    </lineage>
</organism>
<proteinExistence type="predicted"/>
<reference evidence="2" key="1">
    <citation type="submission" date="2016-10" db="EMBL/GenBank/DDBJ databases">
        <authorList>
            <person name="Varghese N."/>
            <person name="Submissions S."/>
        </authorList>
    </citation>
    <scope>NUCLEOTIDE SEQUENCE [LARGE SCALE GENOMIC DNA]</scope>
    <source>
        <strain evidence="2">DSM 21743</strain>
    </source>
</reference>
<protein>
    <recommendedName>
        <fullName evidence="3">SMI1 / KNR4 family (SUKH-1)</fullName>
    </recommendedName>
</protein>
<dbReference type="EMBL" id="LT629799">
    <property type="protein sequence ID" value="SDU95141.1"/>
    <property type="molecule type" value="Genomic_DNA"/>
</dbReference>
<name>A0A1H2MQF2_9ACTN</name>
<evidence type="ECO:0008006" key="3">
    <source>
        <dbReference type="Google" id="ProtNLM"/>
    </source>
</evidence>
<sequence length="69" mass="7082">MAPSAWCTELSAAGLVAFGTDGAGTSFCLRRDGTPTVLAWYPIDGEARAVAASLADFWTTWTVGGGVVT</sequence>